<dbReference type="EMBL" id="JAIWYP010000008">
    <property type="protein sequence ID" value="KAH3781967.1"/>
    <property type="molecule type" value="Genomic_DNA"/>
</dbReference>
<sequence length="61" mass="7266">MFMTLFKATQASDYRRNSEIYDDAHELHITAKLVKMELCLYNTSDDKHSVFYHDMQFKETG</sequence>
<keyword evidence="2" id="KW-1185">Reference proteome</keyword>
<reference evidence="1" key="2">
    <citation type="submission" date="2020-11" db="EMBL/GenBank/DDBJ databases">
        <authorList>
            <person name="McCartney M.A."/>
            <person name="Auch B."/>
            <person name="Kono T."/>
            <person name="Mallez S."/>
            <person name="Becker A."/>
            <person name="Gohl D.M."/>
            <person name="Silverstein K.A.T."/>
            <person name="Koren S."/>
            <person name="Bechman K.B."/>
            <person name="Herman A."/>
            <person name="Abrahante J.E."/>
            <person name="Garbe J."/>
        </authorList>
    </citation>
    <scope>NUCLEOTIDE SEQUENCE</scope>
    <source>
        <strain evidence="1">Duluth1</strain>
        <tissue evidence="1">Whole animal</tissue>
    </source>
</reference>
<protein>
    <submittedName>
        <fullName evidence="1">Uncharacterized protein</fullName>
    </submittedName>
</protein>
<accession>A0A9D4EQ47</accession>
<dbReference type="AlphaFoldDB" id="A0A9D4EQ47"/>
<comment type="caution">
    <text evidence="1">The sequence shown here is derived from an EMBL/GenBank/DDBJ whole genome shotgun (WGS) entry which is preliminary data.</text>
</comment>
<proteinExistence type="predicted"/>
<gene>
    <name evidence="1" type="ORF">DPMN_159877</name>
</gene>
<name>A0A9D4EQ47_DREPO</name>
<evidence type="ECO:0000313" key="1">
    <source>
        <dbReference type="EMBL" id="KAH3781967.1"/>
    </source>
</evidence>
<dbReference type="Proteomes" id="UP000828390">
    <property type="component" value="Unassembled WGS sequence"/>
</dbReference>
<evidence type="ECO:0000313" key="2">
    <source>
        <dbReference type="Proteomes" id="UP000828390"/>
    </source>
</evidence>
<organism evidence="1 2">
    <name type="scientific">Dreissena polymorpha</name>
    <name type="common">Zebra mussel</name>
    <name type="synonym">Mytilus polymorpha</name>
    <dbReference type="NCBI Taxonomy" id="45954"/>
    <lineage>
        <taxon>Eukaryota</taxon>
        <taxon>Metazoa</taxon>
        <taxon>Spiralia</taxon>
        <taxon>Lophotrochozoa</taxon>
        <taxon>Mollusca</taxon>
        <taxon>Bivalvia</taxon>
        <taxon>Autobranchia</taxon>
        <taxon>Heteroconchia</taxon>
        <taxon>Euheterodonta</taxon>
        <taxon>Imparidentia</taxon>
        <taxon>Neoheterodontei</taxon>
        <taxon>Myida</taxon>
        <taxon>Dreissenoidea</taxon>
        <taxon>Dreissenidae</taxon>
        <taxon>Dreissena</taxon>
    </lineage>
</organism>
<reference evidence="1" key="1">
    <citation type="journal article" date="2019" name="bioRxiv">
        <title>The Genome of the Zebra Mussel, Dreissena polymorpha: A Resource for Invasive Species Research.</title>
        <authorList>
            <person name="McCartney M.A."/>
            <person name="Auch B."/>
            <person name="Kono T."/>
            <person name="Mallez S."/>
            <person name="Zhang Y."/>
            <person name="Obille A."/>
            <person name="Becker A."/>
            <person name="Abrahante J.E."/>
            <person name="Garbe J."/>
            <person name="Badalamenti J.P."/>
            <person name="Herman A."/>
            <person name="Mangelson H."/>
            <person name="Liachko I."/>
            <person name="Sullivan S."/>
            <person name="Sone E.D."/>
            <person name="Koren S."/>
            <person name="Silverstein K.A.T."/>
            <person name="Beckman K.B."/>
            <person name="Gohl D.M."/>
        </authorList>
    </citation>
    <scope>NUCLEOTIDE SEQUENCE</scope>
    <source>
        <strain evidence="1">Duluth1</strain>
        <tissue evidence="1">Whole animal</tissue>
    </source>
</reference>